<evidence type="ECO:0000313" key="4">
    <source>
        <dbReference type="Proteomes" id="UP001595796"/>
    </source>
</evidence>
<dbReference type="EMBL" id="JBHSJF010000005">
    <property type="protein sequence ID" value="MFC5067425.1"/>
    <property type="molecule type" value="Genomic_DNA"/>
</dbReference>
<keyword evidence="4" id="KW-1185">Reference proteome</keyword>
<gene>
    <name evidence="3" type="ORF">ACFPFW_05280</name>
</gene>
<sequence length="112" mass="12450">MTDAHTSSPPQAEPVQIPAKPAAADPLTRFFGGSPLWVLAKLVMLSVVIGVLLAVLDLDAFAILRGLRELFFEFFDNIWDAVETVFRWFLLGAVIVFPLWLLSRLLKLGNRA</sequence>
<evidence type="ECO:0000313" key="3">
    <source>
        <dbReference type="EMBL" id="MFC5067425.1"/>
    </source>
</evidence>
<proteinExistence type="predicted"/>
<keyword evidence="1" id="KW-0472">Membrane</keyword>
<feature type="transmembrane region" description="Helical" evidence="1">
    <location>
        <begin position="84"/>
        <end position="102"/>
    </location>
</feature>
<dbReference type="Pfam" id="PF20061">
    <property type="entry name" value="DUF6460"/>
    <property type="match status" value="1"/>
</dbReference>
<dbReference type="RefSeq" id="WP_114956923.1">
    <property type="nucleotide sequence ID" value="NZ_JBHSJF010000005.1"/>
</dbReference>
<feature type="domain" description="DUF6460" evidence="2">
    <location>
        <begin position="75"/>
        <end position="109"/>
    </location>
</feature>
<dbReference type="InterPro" id="IPR045594">
    <property type="entry name" value="DUF6460"/>
</dbReference>
<evidence type="ECO:0000256" key="1">
    <source>
        <dbReference type="SAM" id="Phobius"/>
    </source>
</evidence>
<name>A0ABV9YX54_9HYPH</name>
<protein>
    <submittedName>
        <fullName evidence="3">DUF6460 domain-containing protein</fullName>
    </submittedName>
</protein>
<dbReference type="Proteomes" id="UP001595796">
    <property type="component" value="Unassembled WGS sequence"/>
</dbReference>
<comment type="caution">
    <text evidence="3">The sequence shown here is derived from an EMBL/GenBank/DDBJ whole genome shotgun (WGS) entry which is preliminary data.</text>
</comment>
<accession>A0ABV9YX54</accession>
<reference evidence="4" key="1">
    <citation type="journal article" date="2019" name="Int. J. Syst. Evol. Microbiol.">
        <title>The Global Catalogue of Microorganisms (GCM) 10K type strain sequencing project: providing services to taxonomists for standard genome sequencing and annotation.</title>
        <authorList>
            <consortium name="The Broad Institute Genomics Platform"/>
            <consortium name="The Broad Institute Genome Sequencing Center for Infectious Disease"/>
            <person name="Wu L."/>
            <person name="Ma J."/>
        </authorList>
    </citation>
    <scope>NUCLEOTIDE SEQUENCE [LARGE SCALE GENOMIC DNA]</scope>
    <source>
        <strain evidence="4">CGMCC 1.16444</strain>
    </source>
</reference>
<organism evidence="3 4">
    <name type="scientific">Flaviflagellibacter deserti</name>
    <dbReference type="NCBI Taxonomy" id="2267266"/>
    <lineage>
        <taxon>Bacteria</taxon>
        <taxon>Pseudomonadati</taxon>
        <taxon>Pseudomonadota</taxon>
        <taxon>Alphaproteobacteria</taxon>
        <taxon>Hyphomicrobiales</taxon>
        <taxon>Flaviflagellibacter</taxon>
    </lineage>
</organism>
<keyword evidence="1" id="KW-1133">Transmembrane helix</keyword>
<evidence type="ECO:0000259" key="2">
    <source>
        <dbReference type="Pfam" id="PF20061"/>
    </source>
</evidence>
<keyword evidence="1" id="KW-0812">Transmembrane</keyword>
<feature type="transmembrane region" description="Helical" evidence="1">
    <location>
        <begin position="38"/>
        <end position="64"/>
    </location>
</feature>